<dbReference type="EMBL" id="JH971400">
    <property type="protein sequence ID" value="EKM76715.1"/>
    <property type="molecule type" value="Genomic_DNA"/>
</dbReference>
<feature type="compositionally biased region" description="Polar residues" evidence="1">
    <location>
        <begin position="30"/>
        <end position="46"/>
    </location>
</feature>
<keyword evidence="3" id="KW-1185">Reference proteome</keyword>
<proteinExistence type="predicted"/>
<dbReference type="Proteomes" id="UP000008493">
    <property type="component" value="Unassembled WGS sequence"/>
</dbReference>
<name>K5XPR1_AGABU</name>
<dbReference type="HOGENOM" id="CLU_1023685_0_0_1"/>
<dbReference type="AlphaFoldDB" id="K5XPR1"/>
<evidence type="ECO:0000313" key="3">
    <source>
        <dbReference type="Proteomes" id="UP000008493"/>
    </source>
</evidence>
<dbReference type="KEGG" id="abp:AGABI1DRAFT115608"/>
<organism evidence="2 3">
    <name type="scientific">Agaricus bisporus var. burnettii (strain JB137-S8 / ATCC MYA-4627 / FGSC 10392)</name>
    <name type="common">White button mushroom</name>
    <dbReference type="NCBI Taxonomy" id="597362"/>
    <lineage>
        <taxon>Eukaryota</taxon>
        <taxon>Fungi</taxon>
        <taxon>Dikarya</taxon>
        <taxon>Basidiomycota</taxon>
        <taxon>Agaricomycotina</taxon>
        <taxon>Agaricomycetes</taxon>
        <taxon>Agaricomycetidae</taxon>
        <taxon>Agaricales</taxon>
        <taxon>Agaricineae</taxon>
        <taxon>Agaricaceae</taxon>
        <taxon>Agaricus</taxon>
    </lineage>
</organism>
<dbReference type="GeneID" id="18824792"/>
<feature type="region of interest" description="Disordered" evidence="1">
    <location>
        <begin position="21"/>
        <end position="167"/>
    </location>
</feature>
<dbReference type="InParanoid" id="K5XPR1"/>
<feature type="compositionally biased region" description="Low complexity" evidence="1">
    <location>
        <begin position="229"/>
        <end position="242"/>
    </location>
</feature>
<dbReference type="RefSeq" id="XP_007332620.1">
    <property type="nucleotide sequence ID" value="XM_007332558.1"/>
</dbReference>
<reference evidence="3" key="1">
    <citation type="journal article" date="2012" name="Proc. Natl. Acad. Sci. U.S.A.">
        <title>Genome sequence of the button mushroom Agaricus bisporus reveals mechanisms governing adaptation to a humic-rich ecological niche.</title>
        <authorList>
            <person name="Morin E."/>
            <person name="Kohler A."/>
            <person name="Baker A.R."/>
            <person name="Foulongne-Oriol M."/>
            <person name="Lombard V."/>
            <person name="Nagy L.G."/>
            <person name="Ohm R.A."/>
            <person name="Patyshakuliyeva A."/>
            <person name="Brun A."/>
            <person name="Aerts A.L."/>
            <person name="Bailey A.M."/>
            <person name="Billette C."/>
            <person name="Coutinho P.M."/>
            <person name="Deakin G."/>
            <person name="Doddapaneni H."/>
            <person name="Floudas D."/>
            <person name="Grimwood J."/>
            <person name="Hilden K."/>
            <person name="Kuees U."/>
            <person name="LaButti K.M."/>
            <person name="Lapidus A."/>
            <person name="Lindquist E.A."/>
            <person name="Lucas S.M."/>
            <person name="Murat C."/>
            <person name="Riley R.W."/>
            <person name="Salamov A.A."/>
            <person name="Schmutz J."/>
            <person name="Subramanian V."/>
            <person name="Woesten H.A.B."/>
            <person name="Xu J."/>
            <person name="Eastwood D.C."/>
            <person name="Foster G.D."/>
            <person name="Sonnenberg A.S."/>
            <person name="Cullen D."/>
            <person name="de Vries R.P."/>
            <person name="Lundell T."/>
            <person name="Hibbett D.S."/>
            <person name="Henrissat B."/>
            <person name="Burton K.S."/>
            <person name="Kerrigan R.W."/>
            <person name="Challen M.P."/>
            <person name="Grigoriev I.V."/>
            <person name="Martin F."/>
        </authorList>
    </citation>
    <scope>NUCLEOTIDE SEQUENCE [LARGE SCALE GENOMIC DNA]</scope>
    <source>
        <strain evidence="3">JB137-S8 / ATCC MYA-4627 / FGSC 10392</strain>
    </source>
</reference>
<protein>
    <submittedName>
        <fullName evidence="2">Uncharacterized protein</fullName>
    </submittedName>
</protein>
<feature type="compositionally biased region" description="Low complexity" evidence="1">
    <location>
        <begin position="260"/>
        <end position="287"/>
    </location>
</feature>
<gene>
    <name evidence="2" type="ORF">AGABI1DRAFT_115608</name>
</gene>
<dbReference type="eggNOG" id="ENOG502ST8Q">
    <property type="taxonomic scope" value="Eukaryota"/>
</dbReference>
<dbReference type="OrthoDB" id="3265369at2759"/>
<feature type="region of interest" description="Disordered" evidence="1">
    <location>
        <begin position="259"/>
        <end position="287"/>
    </location>
</feature>
<evidence type="ECO:0000256" key="1">
    <source>
        <dbReference type="SAM" id="MobiDB-lite"/>
    </source>
</evidence>
<dbReference type="OMA" id="ASIDSRC"/>
<evidence type="ECO:0000313" key="2">
    <source>
        <dbReference type="EMBL" id="EKM76715.1"/>
    </source>
</evidence>
<accession>K5XPR1</accession>
<feature type="region of interest" description="Disordered" evidence="1">
    <location>
        <begin position="229"/>
        <end position="248"/>
    </location>
</feature>
<sequence length="287" mass="30703">MASRTFTVFQDVIAVEAPKVKPVTSGVMATRSSARIKNSSQNSLTSKEPAPVDKENLHPLTGQRAASTTSKKRKTNVLAVKPSAPLAVKKAKSTKLMKQAASGSPKKRKTSTEALKVKVSVKKSGKAGGTLRKSATKRSVRKVSELPPLEEELDVNGREAEDGTQASIDSRCYDLTVQPLADVSQAYEVIEPAQGDPATPPAKAKFRKDASTDLEIRDFFSSSQTLASLPSTSTACTSSADTVESRKFSTPERKRIYAAFTFSSPSPTSERFRSSSRSGSKSPSKSA</sequence>